<dbReference type="Gene3D" id="3.30.420.110">
    <property type="entry name" value="MutS, connector domain"/>
    <property type="match status" value="1"/>
</dbReference>
<gene>
    <name evidence="4" type="ORF">OKIOD_LOCUS7573</name>
</gene>
<dbReference type="Pfam" id="PF05192">
    <property type="entry name" value="MutS_III"/>
    <property type="match status" value="1"/>
</dbReference>
<proteinExistence type="inferred from homology"/>
<name>A0ABN7SJT8_OIKDI</name>
<dbReference type="Gene3D" id="1.10.1420.10">
    <property type="match status" value="2"/>
</dbReference>
<evidence type="ECO:0000313" key="5">
    <source>
        <dbReference type="Proteomes" id="UP001158576"/>
    </source>
</evidence>
<dbReference type="InterPro" id="IPR007696">
    <property type="entry name" value="DNA_mismatch_repair_MutS_core"/>
</dbReference>
<accession>A0ABN7SJT8</accession>
<dbReference type="EMBL" id="OU015569">
    <property type="protein sequence ID" value="CAG5098830.1"/>
    <property type="molecule type" value="Genomic_DNA"/>
</dbReference>
<evidence type="ECO:0000256" key="1">
    <source>
        <dbReference type="ARBA" id="ARBA00006271"/>
    </source>
</evidence>
<dbReference type="InterPro" id="IPR036187">
    <property type="entry name" value="DNA_mismatch_repair_MutS_sf"/>
</dbReference>
<dbReference type="InterPro" id="IPR045076">
    <property type="entry name" value="MutS"/>
</dbReference>
<protein>
    <submittedName>
        <fullName evidence="4">Oidioi.mRNA.OKI2018_I69.XSR.g16015.t1.cds</fullName>
    </submittedName>
</protein>
<keyword evidence="5" id="KW-1185">Reference proteome</keyword>
<dbReference type="PANTHER" id="PTHR11361">
    <property type="entry name" value="DNA MISMATCH REPAIR PROTEIN MUTS FAMILY MEMBER"/>
    <property type="match status" value="1"/>
</dbReference>
<comment type="similarity">
    <text evidence="1">Belongs to the DNA mismatch repair MutS family.</text>
</comment>
<evidence type="ECO:0000256" key="2">
    <source>
        <dbReference type="SAM" id="MobiDB-lite"/>
    </source>
</evidence>
<sequence length="718" mass="83017">MHYYNRAQDQYQQYHHHMDYRNYYHNQAHHYQPRVDERFPADRFPDEIDRRYRFYEQYPYQNAPFSPRMHPAMLDRQRRSQLSAGSGQRNYFGSQMAAEFNQASQRTSSLSRGLNRQQSQSFYHFDLETQRSSTSNLFEKERSSQFGQPENSTTEVDETKRLKTIAEEETGFVYSQRDLSRQRSIGDTQHSAGEEIEKTFENSSFIRPPGFVNASNYEESIVLTTTKTVEDVDTTREKSTDHECHAVAICFGSGKEKYEVGVAALDPTGFIIESSQFEDSRSFHKTFAKLNIFLPRLILMAPRTSIQFQHQLRSVISRTTTIHTLTNKAFDFDCAFANIEMYASRGLSMKIEDIRPYVQAVRAIGGLIDFCKRTATVKIQLYHESIVFKFDTGIDSAFVSKNTADTLELVTSNRPSQSKDEDYSVFKSLDYCLTSSGRRLLRNSLLAPSCNVAEIEHRQSMVIEIVENNQFFFALENVLRRCPPDFGRTLGFGIILERRAESLNTCMQCVCYCNDLLNGLNLLPEIQQVLELSKHKAFARMKRTLENEDYKKIQEKIEEVLDATPTNDKNQTASRREIIVAAIKAGKSDAIDLNRKIRENLLKEFDDEVNACSDRYRISLTKKYTVGKGYHMFTSRKNEERFERDASLSDLMIVDRSKTQLSLTSDKISKLNARIHEAEDDIASEAYSILLPIMTTWRENIYLLYGISEVISNLDLFH</sequence>
<organism evidence="4 5">
    <name type="scientific">Oikopleura dioica</name>
    <name type="common">Tunicate</name>
    <dbReference type="NCBI Taxonomy" id="34765"/>
    <lineage>
        <taxon>Eukaryota</taxon>
        <taxon>Metazoa</taxon>
        <taxon>Chordata</taxon>
        <taxon>Tunicata</taxon>
        <taxon>Appendicularia</taxon>
        <taxon>Copelata</taxon>
        <taxon>Oikopleuridae</taxon>
        <taxon>Oikopleura</taxon>
    </lineage>
</organism>
<dbReference type="PANTHER" id="PTHR11361:SF21">
    <property type="entry name" value="MUTS PROTEIN HOMOLOG 4"/>
    <property type="match status" value="1"/>
</dbReference>
<evidence type="ECO:0000313" key="4">
    <source>
        <dbReference type="EMBL" id="CAG5098830.1"/>
    </source>
</evidence>
<dbReference type="SMART" id="SM00533">
    <property type="entry name" value="MUTSd"/>
    <property type="match status" value="1"/>
</dbReference>
<dbReference type="InterPro" id="IPR036678">
    <property type="entry name" value="MutS_con_dom_sf"/>
</dbReference>
<reference evidence="4 5" key="1">
    <citation type="submission" date="2021-04" db="EMBL/GenBank/DDBJ databases">
        <authorList>
            <person name="Bliznina A."/>
        </authorList>
    </citation>
    <scope>NUCLEOTIDE SEQUENCE [LARGE SCALE GENOMIC DNA]</scope>
</reference>
<dbReference type="SUPFAM" id="SSF48334">
    <property type="entry name" value="DNA repair protein MutS, domain III"/>
    <property type="match status" value="1"/>
</dbReference>
<feature type="compositionally biased region" description="Polar residues" evidence="2">
    <location>
        <begin position="144"/>
        <end position="154"/>
    </location>
</feature>
<evidence type="ECO:0000259" key="3">
    <source>
        <dbReference type="SMART" id="SM00533"/>
    </source>
</evidence>
<dbReference type="Proteomes" id="UP001158576">
    <property type="component" value="Chromosome XSR"/>
</dbReference>
<feature type="domain" description="DNA mismatch repair protein MutS core" evidence="3">
    <location>
        <begin position="420"/>
        <end position="718"/>
    </location>
</feature>
<feature type="region of interest" description="Disordered" evidence="2">
    <location>
        <begin position="133"/>
        <end position="157"/>
    </location>
</feature>